<dbReference type="AlphaFoldDB" id="A0A4R2N1C2"/>
<dbReference type="InterPro" id="IPR004104">
    <property type="entry name" value="Gfo/Idh/MocA-like_OxRdtase_C"/>
</dbReference>
<protein>
    <submittedName>
        <fullName evidence="5">Putative dehydrogenase</fullName>
    </submittedName>
</protein>
<dbReference type="RefSeq" id="WP_165906465.1">
    <property type="nucleotide sequence ID" value="NZ_CP016605.1"/>
</dbReference>
<dbReference type="PANTHER" id="PTHR43708:SF5">
    <property type="entry name" value="CONSERVED EXPRESSED OXIDOREDUCTASE (EUROFUNG)-RELATED"/>
    <property type="match status" value="1"/>
</dbReference>
<accession>A0A4R2N1C2</accession>
<evidence type="ECO:0000313" key="6">
    <source>
        <dbReference type="Proteomes" id="UP000294841"/>
    </source>
</evidence>
<dbReference type="GO" id="GO:0016491">
    <property type="term" value="F:oxidoreductase activity"/>
    <property type="evidence" value="ECO:0007669"/>
    <property type="project" value="UniProtKB-KW"/>
</dbReference>
<feature type="domain" description="Gfo/Idh/MocA-like oxidoreductase C-terminal" evidence="4">
    <location>
        <begin position="137"/>
        <end position="346"/>
    </location>
</feature>
<dbReference type="SUPFAM" id="SSF51735">
    <property type="entry name" value="NAD(P)-binding Rossmann-fold domains"/>
    <property type="match status" value="1"/>
</dbReference>
<proteinExistence type="inferred from homology"/>
<name>A0A4R2N1C2_9PAST</name>
<dbReference type="GO" id="GO:0000166">
    <property type="term" value="F:nucleotide binding"/>
    <property type="evidence" value="ECO:0007669"/>
    <property type="project" value="InterPro"/>
</dbReference>
<evidence type="ECO:0000313" key="5">
    <source>
        <dbReference type="EMBL" id="TCP13339.1"/>
    </source>
</evidence>
<comment type="caution">
    <text evidence="5">The sequence shown here is derived from an EMBL/GenBank/DDBJ whole genome shotgun (WGS) entry which is preliminary data.</text>
</comment>
<organism evidence="5 6">
    <name type="scientific">Bisgaardia hudsonensis</name>
    <dbReference type="NCBI Taxonomy" id="109472"/>
    <lineage>
        <taxon>Bacteria</taxon>
        <taxon>Pseudomonadati</taxon>
        <taxon>Pseudomonadota</taxon>
        <taxon>Gammaproteobacteria</taxon>
        <taxon>Pasteurellales</taxon>
        <taxon>Pasteurellaceae</taxon>
        <taxon>Bisgaardia</taxon>
    </lineage>
</organism>
<dbReference type="EMBL" id="SLXI01000002">
    <property type="protein sequence ID" value="TCP13339.1"/>
    <property type="molecule type" value="Genomic_DNA"/>
</dbReference>
<reference evidence="5 6" key="1">
    <citation type="submission" date="2019-03" db="EMBL/GenBank/DDBJ databases">
        <title>Genomic Encyclopedia of Type Strains, Phase IV (KMG-IV): sequencing the most valuable type-strain genomes for metagenomic binning, comparative biology and taxonomic classification.</title>
        <authorList>
            <person name="Goeker M."/>
        </authorList>
    </citation>
    <scope>NUCLEOTIDE SEQUENCE [LARGE SCALE GENOMIC DNA]</scope>
    <source>
        <strain evidence="5 6">DSM 28231</strain>
    </source>
</reference>
<dbReference type="Pfam" id="PF02894">
    <property type="entry name" value="GFO_IDH_MocA_C"/>
    <property type="match status" value="1"/>
</dbReference>
<dbReference type="InterPro" id="IPR036291">
    <property type="entry name" value="NAD(P)-bd_dom_sf"/>
</dbReference>
<dbReference type="Pfam" id="PF01408">
    <property type="entry name" value="GFO_IDH_MocA"/>
    <property type="match status" value="1"/>
</dbReference>
<keyword evidence="2" id="KW-0560">Oxidoreductase</keyword>
<sequence length="350" mass="40308">MKKINVAIAGFGYSSQVFHLPFLLNHSQFIIKKIYERTTSKSLKFLPYVQIVRNFQELLTQEIDLVIITTPNQIHYEMAKQAISAGKNVLVEKPLVTTSKQAQELIQLANQHKVILTVYQNRRWDSPIATAKDILYKNLIGTPVDCEIRMDRYTEEKNPKVWKETGDLGTGLVYDLGVHLLDQSVYLFGQPDELFADIRYQHKDTLVDDNFTIHLYYHTGLKVTLNASKYAREPAPHFILQGTKGSYIKKAIDNQENLLKKGIKPINDWNAEPPNNLGILHTEMNRQVIRQFYPNVKTSYNAFYDNLYFALTKNIPLAIKPEQAYYVLTLIEKAFESAKIGQKLKINTLI</sequence>
<evidence type="ECO:0000256" key="1">
    <source>
        <dbReference type="ARBA" id="ARBA00010928"/>
    </source>
</evidence>
<feature type="domain" description="Gfo/Idh/MocA-like oxidoreductase N-terminal" evidence="3">
    <location>
        <begin position="4"/>
        <end position="119"/>
    </location>
</feature>
<dbReference type="Gene3D" id="3.30.360.10">
    <property type="entry name" value="Dihydrodipicolinate Reductase, domain 2"/>
    <property type="match status" value="1"/>
</dbReference>
<evidence type="ECO:0000259" key="4">
    <source>
        <dbReference type="Pfam" id="PF02894"/>
    </source>
</evidence>
<keyword evidence="6" id="KW-1185">Reference proteome</keyword>
<dbReference type="Proteomes" id="UP000294841">
    <property type="component" value="Unassembled WGS sequence"/>
</dbReference>
<evidence type="ECO:0000256" key="2">
    <source>
        <dbReference type="ARBA" id="ARBA00023002"/>
    </source>
</evidence>
<dbReference type="Gene3D" id="3.40.50.720">
    <property type="entry name" value="NAD(P)-binding Rossmann-like Domain"/>
    <property type="match status" value="1"/>
</dbReference>
<dbReference type="InterPro" id="IPR051317">
    <property type="entry name" value="Gfo/Idh/MocA_oxidoreduct"/>
</dbReference>
<dbReference type="InterPro" id="IPR000683">
    <property type="entry name" value="Gfo/Idh/MocA-like_OxRdtase_N"/>
</dbReference>
<evidence type="ECO:0000259" key="3">
    <source>
        <dbReference type="Pfam" id="PF01408"/>
    </source>
</evidence>
<gene>
    <name evidence="5" type="ORF">EV697_102220</name>
</gene>
<comment type="similarity">
    <text evidence="1">Belongs to the Gfo/Idh/MocA family.</text>
</comment>
<dbReference type="PANTHER" id="PTHR43708">
    <property type="entry name" value="CONSERVED EXPRESSED OXIDOREDUCTASE (EUROFUNG)"/>
    <property type="match status" value="1"/>
</dbReference>